<evidence type="ECO:0000256" key="8">
    <source>
        <dbReference type="ARBA" id="ARBA00023065"/>
    </source>
</evidence>
<dbReference type="Ensembl" id="ENSCHIT00010009851.1">
    <property type="protein sequence ID" value="ENSCHIP00010007060.1"/>
    <property type="gene ID" value="ENSCHIG00010004914.1"/>
</dbReference>
<dbReference type="GO" id="GO:0012505">
    <property type="term" value="C:endomembrane system"/>
    <property type="evidence" value="ECO:0007669"/>
    <property type="project" value="UniProtKB-SubCell"/>
</dbReference>
<dbReference type="AlphaFoldDB" id="A0A8C2QTM8"/>
<feature type="transmembrane region" description="Helical" evidence="11">
    <location>
        <begin position="116"/>
        <end position="133"/>
    </location>
</feature>
<evidence type="ECO:0000256" key="7">
    <source>
        <dbReference type="ARBA" id="ARBA00023053"/>
    </source>
</evidence>
<keyword evidence="7" id="KW-0915">Sodium</keyword>
<sequence>MMIIFAYLPYGLAEGTSLSGIMAILFSGIVMSHYTHHNLSPVTQILMQQTLRTVAFLCETCVFAFLGLSIFSFPHKFEISFVIWCIVLVLFGRAVNIFPLSYLLNFFRDHKITPKMMFIMWFSGLRGAIPYALSLHLDLEPMEKRQLIGTTTIVIVLFTILLLGGSTMPLIRLVDIEGAKARRRGRKDVNLSKTEKMVSAGRARWRRQGWERGGETRSQGARARMAHTHSSCVHISFPSQGGWTQGLKPGSLVWVVCQPHGNLAGGDV</sequence>
<dbReference type="GO" id="GO:0051453">
    <property type="term" value="P:regulation of intracellular pH"/>
    <property type="evidence" value="ECO:0007669"/>
    <property type="project" value="TreeGrafter"/>
</dbReference>
<dbReference type="GO" id="GO:0015386">
    <property type="term" value="F:potassium:proton antiporter activity"/>
    <property type="evidence" value="ECO:0007669"/>
    <property type="project" value="TreeGrafter"/>
</dbReference>
<feature type="transmembrane region" description="Helical" evidence="11">
    <location>
        <begin position="12"/>
        <end position="34"/>
    </location>
</feature>
<name>A0A8C2QTM8_CAPHI</name>
<reference evidence="13" key="2">
    <citation type="submission" date="2025-08" db="UniProtKB">
        <authorList>
            <consortium name="Ensembl"/>
        </authorList>
    </citation>
    <scope>IDENTIFICATION</scope>
</reference>
<reference evidence="13" key="1">
    <citation type="submission" date="2019-03" db="EMBL/GenBank/DDBJ databases">
        <title>Genome sequencing and reference-guided assembly of Black Bengal Goat (Capra hircus).</title>
        <authorList>
            <person name="Siddiki A.Z."/>
            <person name="Baten A."/>
            <person name="Billah M."/>
            <person name="Alam M.A.U."/>
            <person name="Shawrob K.S.M."/>
            <person name="Saha S."/>
            <person name="Chowdhury M."/>
            <person name="Rahman A.H."/>
            <person name="Stear M."/>
            <person name="Miah G."/>
            <person name="Das G.B."/>
            <person name="Hossain M.M."/>
            <person name="Kumkum M."/>
            <person name="Islam M.S."/>
            <person name="Mollah A.M."/>
            <person name="Ahsan A."/>
            <person name="Tusar F."/>
            <person name="Khan M.K.I."/>
        </authorList>
    </citation>
    <scope>NUCLEOTIDE SEQUENCE [LARGE SCALE GENOMIC DNA]</scope>
</reference>
<evidence type="ECO:0000256" key="5">
    <source>
        <dbReference type="ARBA" id="ARBA00022692"/>
    </source>
</evidence>
<evidence type="ECO:0000313" key="13">
    <source>
        <dbReference type="Ensembl" id="ENSCHIP00010007060.1"/>
    </source>
</evidence>
<comment type="similarity">
    <text evidence="2">Belongs to the monovalent cation:proton antiporter 1 (CPA1) transporter (TC 2.A.36) family.</text>
</comment>
<evidence type="ECO:0000256" key="6">
    <source>
        <dbReference type="ARBA" id="ARBA00022989"/>
    </source>
</evidence>
<evidence type="ECO:0000256" key="3">
    <source>
        <dbReference type="ARBA" id="ARBA00022448"/>
    </source>
</evidence>
<organism evidence="13">
    <name type="scientific">Capra hircus</name>
    <name type="common">Goat</name>
    <dbReference type="NCBI Taxonomy" id="9925"/>
    <lineage>
        <taxon>Eukaryota</taxon>
        <taxon>Metazoa</taxon>
        <taxon>Chordata</taxon>
        <taxon>Craniata</taxon>
        <taxon>Vertebrata</taxon>
        <taxon>Euteleostomi</taxon>
        <taxon>Mammalia</taxon>
        <taxon>Eutheria</taxon>
        <taxon>Laurasiatheria</taxon>
        <taxon>Artiodactyla</taxon>
        <taxon>Ruminantia</taxon>
        <taxon>Pecora</taxon>
        <taxon>Bovidae</taxon>
        <taxon>Caprinae</taxon>
        <taxon>Capra</taxon>
    </lineage>
</organism>
<evidence type="ECO:0000256" key="1">
    <source>
        <dbReference type="ARBA" id="ARBA00004127"/>
    </source>
</evidence>
<evidence type="ECO:0000256" key="2">
    <source>
        <dbReference type="ARBA" id="ARBA00007367"/>
    </source>
</evidence>
<evidence type="ECO:0000256" key="11">
    <source>
        <dbReference type="SAM" id="Phobius"/>
    </source>
</evidence>
<protein>
    <recommendedName>
        <fullName evidence="12">Cation/H+ exchanger transmembrane domain-containing protein</fullName>
    </recommendedName>
</protein>
<keyword evidence="3" id="KW-0813">Transport</keyword>
<keyword evidence="6 11" id="KW-1133">Transmembrane helix</keyword>
<evidence type="ECO:0000259" key="12">
    <source>
        <dbReference type="Pfam" id="PF00999"/>
    </source>
</evidence>
<evidence type="ECO:0000256" key="10">
    <source>
        <dbReference type="ARBA" id="ARBA00023201"/>
    </source>
</evidence>
<accession>A0A8C2QTM8</accession>
<dbReference type="InterPro" id="IPR006153">
    <property type="entry name" value="Cation/H_exchanger_TM"/>
</dbReference>
<keyword evidence="4" id="KW-0050">Antiport</keyword>
<feature type="domain" description="Cation/H+ exchanger transmembrane" evidence="12">
    <location>
        <begin position="2"/>
        <end position="171"/>
    </location>
</feature>
<proteinExistence type="inferred from homology"/>
<keyword evidence="10" id="KW-0739">Sodium transport</keyword>
<keyword evidence="9 11" id="KW-0472">Membrane</keyword>
<dbReference type="PANTHER" id="PTHR10110">
    <property type="entry name" value="SODIUM/HYDROGEN EXCHANGER"/>
    <property type="match status" value="1"/>
</dbReference>
<dbReference type="PANTHER" id="PTHR10110:SF191">
    <property type="entry name" value="SODIUM_HYDROGEN EXCHANGER 8"/>
    <property type="match status" value="1"/>
</dbReference>
<feature type="transmembrane region" description="Helical" evidence="11">
    <location>
        <begin position="54"/>
        <end position="73"/>
    </location>
</feature>
<evidence type="ECO:0000256" key="4">
    <source>
        <dbReference type="ARBA" id="ARBA00022449"/>
    </source>
</evidence>
<dbReference type="GO" id="GO:0016020">
    <property type="term" value="C:membrane"/>
    <property type="evidence" value="ECO:0007669"/>
    <property type="project" value="InterPro"/>
</dbReference>
<feature type="transmembrane region" description="Helical" evidence="11">
    <location>
        <begin position="153"/>
        <end position="174"/>
    </location>
</feature>
<dbReference type="Pfam" id="PF00999">
    <property type="entry name" value="Na_H_Exchanger"/>
    <property type="match status" value="1"/>
</dbReference>
<feature type="transmembrane region" description="Helical" evidence="11">
    <location>
        <begin position="79"/>
        <end position="104"/>
    </location>
</feature>
<comment type="subcellular location">
    <subcellularLocation>
        <location evidence="1">Endomembrane system</location>
        <topology evidence="1">Multi-pass membrane protein</topology>
    </subcellularLocation>
</comment>
<evidence type="ECO:0000256" key="9">
    <source>
        <dbReference type="ARBA" id="ARBA00023136"/>
    </source>
</evidence>
<dbReference type="InterPro" id="IPR018422">
    <property type="entry name" value="Cation/H_exchanger_CPA1"/>
</dbReference>
<dbReference type="GO" id="GO:0015385">
    <property type="term" value="F:sodium:proton antiporter activity"/>
    <property type="evidence" value="ECO:0007669"/>
    <property type="project" value="InterPro"/>
</dbReference>
<keyword evidence="5 11" id="KW-0812">Transmembrane</keyword>
<keyword evidence="8" id="KW-0406">Ion transport</keyword>